<dbReference type="CDD" id="cd01949">
    <property type="entry name" value="GGDEF"/>
    <property type="match status" value="1"/>
</dbReference>
<feature type="transmembrane region" description="Helical" evidence="3">
    <location>
        <begin position="101"/>
        <end position="117"/>
    </location>
</feature>
<feature type="transmembrane region" description="Helical" evidence="3">
    <location>
        <begin position="155"/>
        <end position="181"/>
    </location>
</feature>
<feature type="transmembrane region" description="Helical" evidence="3">
    <location>
        <begin position="49"/>
        <end position="68"/>
    </location>
</feature>
<dbReference type="EC" id="2.7.7.65" evidence="2"/>
<evidence type="ECO:0000256" key="1">
    <source>
        <dbReference type="ARBA" id="ARBA00001946"/>
    </source>
</evidence>
<dbReference type="GO" id="GO:1902201">
    <property type="term" value="P:negative regulation of bacterial-type flagellum-dependent cell motility"/>
    <property type="evidence" value="ECO:0007669"/>
    <property type="project" value="TreeGrafter"/>
</dbReference>
<dbReference type="PROSITE" id="PS50887">
    <property type="entry name" value="GGDEF"/>
    <property type="match status" value="1"/>
</dbReference>
<dbReference type="FunFam" id="3.30.70.270:FF:000001">
    <property type="entry name" value="Diguanylate cyclase domain protein"/>
    <property type="match status" value="1"/>
</dbReference>
<gene>
    <name evidence="5" type="ORF">SAMN05216369_3092</name>
</gene>
<dbReference type="Pfam" id="PF00990">
    <property type="entry name" value="GGDEF"/>
    <property type="match status" value="1"/>
</dbReference>
<dbReference type="SMART" id="SM00267">
    <property type="entry name" value="GGDEF"/>
    <property type="match status" value="1"/>
</dbReference>
<dbReference type="SUPFAM" id="SSF55073">
    <property type="entry name" value="Nucleotide cyclase"/>
    <property type="match status" value="1"/>
</dbReference>
<name>A0A1M6V4M1_9GAMM</name>
<keyword evidence="3" id="KW-0812">Transmembrane</keyword>
<sequence>MDNHKSTVNPASRRERGSQFWQVARRACQLAAAVDISFFFLFHMLGSPILAWINVGSVAIYAAAYHALERRQNRLAIALIWLEVIVHSALGTIMIGWGSGFHYYLLLFIPALCVSSVRRGAILSLVVGLWGYYIALDILMWFIEPVQPISSQALLGVHLFNLSIVFAMFSYLSFFYVNMVLSAQRKLRRLATVDSLTGLFNRRHGSDLAENEIARFRRAGHPVAFMLLDVDHFKSINDHHGHEMGDRILTEIGQLIPAQLRAQDVVVRWGGEEFLVILPDTGIESALASAERVRNAFRSHDWEAAAGEAIAVTISVGVSEIRDNDDRGSVISRADRALYRGKAGGRNRVEREEVVLG</sequence>
<evidence type="ECO:0000256" key="3">
    <source>
        <dbReference type="SAM" id="Phobius"/>
    </source>
</evidence>
<dbReference type="AlphaFoldDB" id="A0A1M6V4M1"/>
<accession>A0A1M6V4M1</accession>
<evidence type="ECO:0000256" key="2">
    <source>
        <dbReference type="ARBA" id="ARBA00012528"/>
    </source>
</evidence>
<dbReference type="InterPro" id="IPR000160">
    <property type="entry name" value="GGDEF_dom"/>
</dbReference>
<dbReference type="GO" id="GO:0005886">
    <property type="term" value="C:plasma membrane"/>
    <property type="evidence" value="ECO:0007669"/>
    <property type="project" value="TreeGrafter"/>
</dbReference>
<dbReference type="InterPro" id="IPR029787">
    <property type="entry name" value="Nucleotide_cyclase"/>
</dbReference>
<dbReference type="PANTHER" id="PTHR45138:SF24">
    <property type="entry name" value="DIGUANYLATE CYCLASE DGCC-RELATED"/>
    <property type="match status" value="1"/>
</dbReference>
<reference evidence="6" key="1">
    <citation type="submission" date="2016-11" db="EMBL/GenBank/DDBJ databases">
        <authorList>
            <person name="Varghese N."/>
            <person name="Submissions S."/>
        </authorList>
    </citation>
    <scope>NUCLEOTIDE SEQUENCE [LARGE SCALE GENOMIC DNA]</scope>
    <source>
        <strain evidence="6">CGMCC 1.10835</strain>
    </source>
</reference>
<feature type="transmembrane region" description="Helical" evidence="3">
    <location>
        <begin position="122"/>
        <end position="143"/>
    </location>
</feature>
<evidence type="ECO:0000313" key="5">
    <source>
        <dbReference type="EMBL" id="SHK76428.1"/>
    </source>
</evidence>
<keyword evidence="3" id="KW-1133">Transmembrane helix</keyword>
<evidence type="ECO:0000259" key="4">
    <source>
        <dbReference type="PROSITE" id="PS50887"/>
    </source>
</evidence>
<dbReference type="RefSeq" id="WP_072799118.1">
    <property type="nucleotide sequence ID" value="NZ_FRAQ01000003.1"/>
</dbReference>
<proteinExistence type="predicted"/>
<organism evidence="5 6">
    <name type="scientific">Marinobacter antarcticus</name>
    <dbReference type="NCBI Taxonomy" id="564117"/>
    <lineage>
        <taxon>Bacteria</taxon>
        <taxon>Pseudomonadati</taxon>
        <taxon>Pseudomonadota</taxon>
        <taxon>Gammaproteobacteria</taxon>
        <taxon>Pseudomonadales</taxon>
        <taxon>Marinobacteraceae</taxon>
        <taxon>Marinobacter</taxon>
    </lineage>
</organism>
<keyword evidence="6" id="KW-1185">Reference proteome</keyword>
<dbReference type="Gene3D" id="3.30.70.270">
    <property type="match status" value="1"/>
</dbReference>
<evidence type="ECO:0000313" key="6">
    <source>
        <dbReference type="Proteomes" id="UP000184497"/>
    </source>
</evidence>
<protein>
    <recommendedName>
        <fullName evidence="2">diguanylate cyclase</fullName>
        <ecNumber evidence="2">2.7.7.65</ecNumber>
    </recommendedName>
</protein>
<keyword evidence="3" id="KW-0472">Membrane</keyword>
<dbReference type="InterPro" id="IPR050469">
    <property type="entry name" value="Diguanylate_Cyclase"/>
</dbReference>
<feature type="transmembrane region" description="Helical" evidence="3">
    <location>
        <begin position="75"/>
        <end position="95"/>
    </location>
</feature>
<dbReference type="NCBIfam" id="TIGR00254">
    <property type="entry name" value="GGDEF"/>
    <property type="match status" value="1"/>
</dbReference>
<feature type="domain" description="GGDEF" evidence="4">
    <location>
        <begin position="221"/>
        <end position="354"/>
    </location>
</feature>
<dbReference type="InterPro" id="IPR043128">
    <property type="entry name" value="Rev_trsase/Diguanyl_cyclase"/>
</dbReference>
<dbReference type="GO" id="GO:0043709">
    <property type="term" value="P:cell adhesion involved in single-species biofilm formation"/>
    <property type="evidence" value="ECO:0007669"/>
    <property type="project" value="TreeGrafter"/>
</dbReference>
<dbReference type="PANTHER" id="PTHR45138">
    <property type="entry name" value="REGULATORY COMPONENTS OF SENSORY TRANSDUCTION SYSTEM"/>
    <property type="match status" value="1"/>
</dbReference>
<dbReference type="Proteomes" id="UP000184497">
    <property type="component" value="Unassembled WGS sequence"/>
</dbReference>
<dbReference type="GO" id="GO:0052621">
    <property type="term" value="F:diguanylate cyclase activity"/>
    <property type="evidence" value="ECO:0007669"/>
    <property type="project" value="UniProtKB-EC"/>
</dbReference>
<dbReference type="EMBL" id="FRAQ01000003">
    <property type="protein sequence ID" value="SHK76428.1"/>
    <property type="molecule type" value="Genomic_DNA"/>
</dbReference>
<dbReference type="OrthoDB" id="9759607at2"/>
<comment type="cofactor">
    <cofactor evidence="1">
        <name>Mg(2+)</name>
        <dbReference type="ChEBI" id="CHEBI:18420"/>
    </cofactor>
</comment>
<dbReference type="STRING" id="564117.SAMN05216369_3092"/>